<sequence>MGKWNHRSRYHLRRSPERWYSERHSSSSSVYSEEDGIPKWEKRFCEVIGSVPWQKVVEAKDFKSWYNGNVITWNDSACEETFHNEKKRFWSQVNGLHCDVSLPDPDLYISEVDWDTFVDPELIKDLEKAYFAPPDEVNIGLKRGRRDRSWSGCEIVPVEEARMLETPWKNSDDVHDVSASGMKSNGWNLTDGSTDYPINRGSSWEGKPSCVNEKVNDTTSGGCLTTEEWKENQWRTKDRVNDCWENSGQGNDDGWDKSGHQNKKVKGSESVPAEEYKKIDNPWEAQPSCIKVTAKDTTWGGCSGKGWEDRGWNNDSWGSGGWENRDLGNQGVEMKEWRGKGYSRDIRQPKGYNPWKGGFAPDNVAFRESGVNAGGWQTCRGRETKQRNWDVKQASDGWGRQNDNAALRGYGANAGHWQTRRASEANQRNWDAKRTSDGWGWQNKERDDSYGYHSNYKNSWPRRDDYQNRKVNFSAKQCSFSLAIDLPCYLKESKAWFYVSTSELAYVEYIQVVGVPF</sequence>
<name>A0A8S2AHU8_ARAAE</name>
<feature type="region of interest" description="Disordered" evidence="1">
    <location>
        <begin position="302"/>
        <end position="327"/>
    </location>
</feature>
<evidence type="ECO:0000256" key="1">
    <source>
        <dbReference type="SAM" id="MobiDB-lite"/>
    </source>
</evidence>
<gene>
    <name evidence="2" type="ORF">AARE701A_LOCUS13166</name>
</gene>
<dbReference type="AlphaFoldDB" id="A0A8S2AHU8"/>
<reference evidence="2" key="1">
    <citation type="submission" date="2021-01" db="EMBL/GenBank/DDBJ databases">
        <authorList>
            <person name="Bezrukov I."/>
        </authorList>
    </citation>
    <scope>NUCLEOTIDE SEQUENCE</scope>
</reference>
<dbReference type="EMBL" id="LR999455">
    <property type="protein sequence ID" value="CAE6075918.1"/>
    <property type="molecule type" value="Genomic_DNA"/>
</dbReference>
<accession>A0A8S2AHU8</accession>
<dbReference type="Proteomes" id="UP000682877">
    <property type="component" value="Chromosome 5"/>
</dbReference>
<evidence type="ECO:0000313" key="2">
    <source>
        <dbReference type="EMBL" id="CAE6075918.1"/>
    </source>
</evidence>
<organism evidence="2 3">
    <name type="scientific">Arabidopsis arenosa</name>
    <name type="common">Sand rock-cress</name>
    <name type="synonym">Cardaminopsis arenosa</name>
    <dbReference type="NCBI Taxonomy" id="38785"/>
    <lineage>
        <taxon>Eukaryota</taxon>
        <taxon>Viridiplantae</taxon>
        <taxon>Streptophyta</taxon>
        <taxon>Embryophyta</taxon>
        <taxon>Tracheophyta</taxon>
        <taxon>Spermatophyta</taxon>
        <taxon>Magnoliopsida</taxon>
        <taxon>eudicotyledons</taxon>
        <taxon>Gunneridae</taxon>
        <taxon>Pentapetalae</taxon>
        <taxon>rosids</taxon>
        <taxon>malvids</taxon>
        <taxon>Brassicales</taxon>
        <taxon>Brassicaceae</taxon>
        <taxon>Camelineae</taxon>
        <taxon>Arabidopsis</taxon>
    </lineage>
</organism>
<feature type="region of interest" description="Disordered" evidence="1">
    <location>
        <begin position="244"/>
        <end position="275"/>
    </location>
</feature>
<keyword evidence="3" id="KW-1185">Reference proteome</keyword>
<dbReference type="PANTHER" id="PTHR34567">
    <property type="entry name" value="FK506-BINDING-LIKE PROTEIN"/>
    <property type="match status" value="1"/>
</dbReference>
<dbReference type="PANTHER" id="PTHR34567:SF5">
    <property type="entry name" value="OXIDOREDUCTASE_TRANSITION METAL ION-BINDING PROTEIN"/>
    <property type="match status" value="1"/>
</dbReference>
<proteinExistence type="predicted"/>
<protein>
    <submittedName>
        <fullName evidence="2">Uncharacterized protein</fullName>
    </submittedName>
</protein>
<evidence type="ECO:0000313" key="3">
    <source>
        <dbReference type="Proteomes" id="UP000682877"/>
    </source>
</evidence>